<gene>
    <name evidence="3" type="ORF">CEXT_542801</name>
</gene>
<keyword evidence="2" id="KW-0812">Transmembrane</keyword>
<keyword evidence="2" id="KW-0472">Membrane</keyword>
<keyword evidence="2" id="KW-1133">Transmembrane helix</keyword>
<reference evidence="3 4" key="1">
    <citation type="submission" date="2021-06" db="EMBL/GenBank/DDBJ databases">
        <title>Caerostris extrusa draft genome.</title>
        <authorList>
            <person name="Kono N."/>
            <person name="Arakawa K."/>
        </authorList>
    </citation>
    <scope>NUCLEOTIDE SEQUENCE [LARGE SCALE GENOMIC DNA]</scope>
</reference>
<dbReference type="EMBL" id="BPLR01005738">
    <property type="protein sequence ID" value="GIY04627.1"/>
    <property type="molecule type" value="Genomic_DNA"/>
</dbReference>
<feature type="compositionally biased region" description="Basic and acidic residues" evidence="1">
    <location>
        <begin position="1"/>
        <end position="44"/>
    </location>
</feature>
<organism evidence="3 4">
    <name type="scientific">Caerostris extrusa</name>
    <name type="common">Bark spider</name>
    <name type="synonym">Caerostris bankana</name>
    <dbReference type="NCBI Taxonomy" id="172846"/>
    <lineage>
        <taxon>Eukaryota</taxon>
        <taxon>Metazoa</taxon>
        <taxon>Ecdysozoa</taxon>
        <taxon>Arthropoda</taxon>
        <taxon>Chelicerata</taxon>
        <taxon>Arachnida</taxon>
        <taxon>Araneae</taxon>
        <taxon>Araneomorphae</taxon>
        <taxon>Entelegynae</taxon>
        <taxon>Araneoidea</taxon>
        <taxon>Araneidae</taxon>
        <taxon>Caerostris</taxon>
    </lineage>
</organism>
<feature type="transmembrane region" description="Helical" evidence="2">
    <location>
        <begin position="54"/>
        <end position="71"/>
    </location>
</feature>
<keyword evidence="4" id="KW-1185">Reference proteome</keyword>
<accession>A0AAV4Q5P7</accession>
<proteinExistence type="predicted"/>
<evidence type="ECO:0000256" key="2">
    <source>
        <dbReference type="SAM" id="Phobius"/>
    </source>
</evidence>
<comment type="caution">
    <text evidence="3">The sequence shown here is derived from an EMBL/GenBank/DDBJ whole genome shotgun (WGS) entry which is preliminary data.</text>
</comment>
<evidence type="ECO:0000313" key="4">
    <source>
        <dbReference type="Proteomes" id="UP001054945"/>
    </source>
</evidence>
<feature type="region of interest" description="Disordered" evidence="1">
    <location>
        <begin position="1"/>
        <end position="45"/>
    </location>
</feature>
<dbReference type="Proteomes" id="UP001054945">
    <property type="component" value="Unassembled WGS sequence"/>
</dbReference>
<dbReference type="AlphaFoldDB" id="A0AAV4Q5P7"/>
<evidence type="ECO:0000313" key="3">
    <source>
        <dbReference type="EMBL" id="GIY04627.1"/>
    </source>
</evidence>
<sequence>MQIKRREEQTRKRKSMKFETPPHRNEEGTLEERCSSSFHESADKHRNKLPRFENLILLFLFPAAFLPSVTVNSTHQAAPF</sequence>
<evidence type="ECO:0000256" key="1">
    <source>
        <dbReference type="SAM" id="MobiDB-lite"/>
    </source>
</evidence>
<name>A0AAV4Q5P7_CAEEX</name>
<protein>
    <submittedName>
        <fullName evidence="3">Uncharacterized protein</fullName>
    </submittedName>
</protein>